<keyword evidence="5 8" id="KW-1133">Transmembrane helix</keyword>
<dbReference type="GO" id="GO:0005886">
    <property type="term" value="C:plasma membrane"/>
    <property type="evidence" value="ECO:0007669"/>
    <property type="project" value="UniProtKB-SubCell"/>
</dbReference>
<keyword evidence="6 8" id="KW-0472">Membrane</keyword>
<dbReference type="Proteomes" id="UP000519126">
    <property type="component" value="Unassembled WGS sequence"/>
</dbReference>
<evidence type="ECO:0000256" key="4">
    <source>
        <dbReference type="ARBA" id="ARBA00022692"/>
    </source>
</evidence>
<keyword evidence="7" id="KW-0813">Transport</keyword>
<comment type="subcellular location">
    <subcellularLocation>
        <location evidence="1">Cell membrane</location>
        <topology evidence="1">Single-pass membrane protein</topology>
    </subcellularLocation>
    <subcellularLocation>
        <location evidence="7">Cell membrane</location>
        <topology evidence="7">Single-pass type II membrane protein</topology>
    </subcellularLocation>
</comment>
<evidence type="ECO:0000256" key="1">
    <source>
        <dbReference type="ARBA" id="ARBA00004162"/>
    </source>
</evidence>
<dbReference type="GO" id="GO:0022857">
    <property type="term" value="F:transmembrane transporter activity"/>
    <property type="evidence" value="ECO:0007669"/>
    <property type="project" value="InterPro"/>
</dbReference>
<evidence type="ECO:0000256" key="2">
    <source>
        <dbReference type="ARBA" id="ARBA00005811"/>
    </source>
</evidence>
<name>A0A7X9U457_9GAMM</name>
<evidence type="ECO:0000256" key="3">
    <source>
        <dbReference type="ARBA" id="ARBA00022475"/>
    </source>
</evidence>
<dbReference type="Gene3D" id="3.30.420.270">
    <property type="match status" value="1"/>
</dbReference>
<evidence type="ECO:0000313" key="9">
    <source>
        <dbReference type="EMBL" id="NMF47302.1"/>
    </source>
</evidence>
<dbReference type="GO" id="GO:0015031">
    <property type="term" value="P:protein transport"/>
    <property type="evidence" value="ECO:0007669"/>
    <property type="project" value="UniProtKB-KW"/>
</dbReference>
<reference evidence="9 10" key="1">
    <citation type="submission" date="2020-04" db="EMBL/GenBank/DDBJ databases">
        <title>Genome Sequencing and Assembley of Pseudoalteromonas artica.</title>
        <authorList>
            <person name="Akerly B."/>
            <person name="Cook G."/>
        </authorList>
    </citation>
    <scope>NUCLEOTIDE SEQUENCE [LARGE SCALE GENOMIC DNA]</scope>
    <source>
        <strain evidence="9 10">NEC-BIFX-0059</strain>
    </source>
</reference>
<accession>A0A7X9U457</accession>
<dbReference type="InterPro" id="IPR003400">
    <property type="entry name" value="ExbD"/>
</dbReference>
<proteinExistence type="inferred from homology"/>
<dbReference type="Pfam" id="PF02472">
    <property type="entry name" value="ExbD"/>
    <property type="match status" value="1"/>
</dbReference>
<evidence type="ECO:0000256" key="6">
    <source>
        <dbReference type="ARBA" id="ARBA00023136"/>
    </source>
</evidence>
<organism evidence="9 10">
    <name type="scientific">Pseudoalteromonas arctica</name>
    <dbReference type="NCBI Taxonomy" id="394751"/>
    <lineage>
        <taxon>Bacteria</taxon>
        <taxon>Pseudomonadati</taxon>
        <taxon>Pseudomonadota</taxon>
        <taxon>Gammaproteobacteria</taxon>
        <taxon>Alteromonadales</taxon>
        <taxon>Pseudoalteromonadaceae</taxon>
        <taxon>Pseudoalteromonas</taxon>
    </lineage>
</organism>
<gene>
    <name evidence="9" type="ORF">HHL01_03745</name>
</gene>
<dbReference type="AlphaFoldDB" id="A0A7X9U457"/>
<comment type="similarity">
    <text evidence="2 7">Belongs to the ExbD/TolR family.</text>
</comment>
<keyword evidence="3" id="KW-1003">Cell membrane</keyword>
<sequence>MKSKLSKLQNNADVDMTPMLDIVFILLIFFIVTTSFVKPIAIGLNRPLDSPQLDKPVKNALFRIDESNGVYFSGRLIDLEHVTSNLAMFAAKYEISSVLITADENSTHNTLMSVMNNIKQYDDYSISLISK</sequence>
<keyword evidence="7" id="KW-0653">Protein transport</keyword>
<dbReference type="PANTHER" id="PTHR30558">
    <property type="entry name" value="EXBD MEMBRANE COMPONENT OF PMF-DRIVEN MACROMOLECULE IMPORT SYSTEM"/>
    <property type="match status" value="1"/>
</dbReference>
<feature type="transmembrane region" description="Helical" evidence="8">
    <location>
        <begin position="20"/>
        <end position="37"/>
    </location>
</feature>
<dbReference type="EMBL" id="JABBCX010000001">
    <property type="protein sequence ID" value="NMF47302.1"/>
    <property type="molecule type" value="Genomic_DNA"/>
</dbReference>
<dbReference type="RefSeq" id="WP_170071099.1">
    <property type="nucleotide sequence ID" value="NZ_JABBCX010000001.1"/>
</dbReference>
<protein>
    <submittedName>
        <fullName evidence="9">Biopolymer transporter ExbD</fullName>
    </submittedName>
</protein>
<comment type="caution">
    <text evidence="9">The sequence shown here is derived from an EMBL/GenBank/DDBJ whole genome shotgun (WGS) entry which is preliminary data.</text>
</comment>
<dbReference type="PANTHER" id="PTHR30558:SF13">
    <property type="entry name" value="BIOPOLYMER TRANSPORT PROTEIN EXBD2"/>
    <property type="match status" value="1"/>
</dbReference>
<evidence type="ECO:0000256" key="5">
    <source>
        <dbReference type="ARBA" id="ARBA00022989"/>
    </source>
</evidence>
<evidence type="ECO:0000256" key="7">
    <source>
        <dbReference type="RuleBase" id="RU003879"/>
    </source>
</evidence>
<evidence type="ECO:0000256" key="8">
    <source>
        <dbReference type="SAM" id="Phobius"/>
    </source>
</evidence>
<evidence type="ECO:0000313" key="10">
    <source>
        <dbReference type="Proteomes" id="UP000519126"/>
    </source>
</evidence>
<keyword evidence="4 7" id="KW-0812">Transmembrane</keyword>